<sequence>MLAYLHMEFLPQALSLLILLILLFKLTRSGFKGKDPKSRLPPGPWELPIIGSLHHLIIASSSLPHHIFRDLAKKHGPFMHMKLGHVSTVIVSSPQVAQEFMKTHDLNFCSRPKIIANRILAYGHQDMIFASYGEFWRQLRRICILELLSPRKVQSFQSIRQEEALNLISTIKTRMSSVVNLSELLFSLGNDIIARTVMGTKCKDQAGFLDALDETVEASAAINLADFYPSSRLLNLFCWTRFKLEFCLRKTDRIFQGILQEHRERRMAGKQSRTRDDFVDVLLRIQEEGTLPFTLTHECIKSVIFDMFAAGSETSANTLEWAMTELMRNPLVMKKAQAEVREVFRQRKDITDEEEGILRELKYLKMVIKETLRMHPPAPLLLPRECQETCEVLGYKIPAKARVLVNVWAMGRDPKYWDEAEEFKPERFDANPIDFEGANFEFLPFGAGRRMCPGINFGLATVELVLAQLLYNFDWKLPPGIKPCNLDMTETLGTTSKRKTDLFLLCALPHT</sequence>
<comment type="caution">
    <text evidence="1">The sequence shown here is derived from an EMBL/GenBank/DDBJ whole genome shotgun (WGS) entry which is preliminary data.</text>
</comment>
<reference evidence="2" key="1">
    <citation type="journal article" date="2022" name="Nat. Commun.">
        <title>Chromosome evolution and the genetic basis of agronomically important traits in greater yam.</title>
        <authorList>
            <person name="Bredeson J.V."/>
            <person name="Lyons J.B."/>
            <person name="Oniyinde I.O."/>
            <person name="Okereke N.R."/>
            <person name="Kolade O."/>
            <person name="Nnabue I."/>
            <person name="Nwadili C.O."/>
            <person name="Hribova E."/>
            <person name="Parker M."/>
            <person name="Nwogha J."/>
            <person name="Shu S."/>
            <person name="Carlson J."/>
            <person name="Kariba R."/>
            <person name="Muthemba S."/>
            <person name="Knop K."/>
            <person name="Barton G.J."/>
            <person name="Sherwood A.V."/>
            <person name="Lopez-Montes A."/>
            <person name="Asiedu R."/>
            <person name="Jamnadass R."/>
            <person name="Muchugi A."/>
            <person name="Goodstein D."/>
            <person name="Egesi C.N."/>
            <person name="Featherston J."/>
            <person name="Asfaw A."/>
            <person name="Simpson G.G."/>
            <person name="Dolezel J."/>
            <person name="Hendre P.S."/>
            <person name="Van Deynze A."/>
            <person name="Kumar P.L."/>
            <person name="Obidiegwu J.E."/>
            <person name="Bhattacharjee R."/>
            <person name="Rokhsar D.S."/>
        </authorList>
    </citation>
    <scope>NUCLEOTIDE SEQUENCE [LARGE SCALE GENOMIC DNA]</scope>
    <source>
        <strain evidence="2">cv. TDa95/00328</strain>
    </source>
</reference>
<proteinExistence type="predicted"/>
<evidence type="ECO:0000313" key="1">
    <source>
        <dbReference type="EMBL" id="KAH7660586.1"/>
    </source>
</evidence>
<organism evidence="1 2">
    <name type="scientific">Dioscorea alata</name>
    <name type="common">Purple yam</name>
    <dbReference type="NCBI Taxonomy" id="55571"/>
    <lineage>
        <taxon>Eukaryota</taxon>
        <taxon>Viridiplantae</taxon>
        <taxon>Streptophyta</taxon>
        <taxon>Embryophyta</taxon>
        <taxon>Tracheophyta</taxon>
        <taxon>Spermatophyta</taxon>
        <taxon>Magnoliopsida</taxon>
        <taxon>Liliopsida</taxon>
        <taxon>Dioscoreales</taxon>
        <taxon>Dioscoreaceae</taxon>
        <taxon>Dioscorea</taxon>
    </lineage>
</organism>
<accession>A0ACB7UJJ3</accession>
<evidence type="ECO:0000313" key="2">
    <source>
        <dbReference type="Proteomes" id="UP000827976"/>
    </source>
</evidence>
<dbReference type="EMBL" id="CM037025">
    <property type="protein sequence ID" value="KAH7660586.1"/>
    <property type="molecule type" value="Genomic_DNA"/>
</dbReference>
<keyword evidence="2" id="KW-1185">Reference proteome</keyword>
<protein>
    <submittedName>
        <fullName evidence="1">Premnaspirodiene oxygenase protein</fullName>
        <ecNumber evidence="1">1.14.14.151</ecNumber>
    </submittedName>
</protein>
<name>A0ACB7UJJ3_DIOAL</name>
<gene>
    <name evidence="1" type="ORF">IHE45_15G002300</name>
</gene>
<dbReference type="EC" id="1.14.14.151" evidence="1"/>
<dbReference type="Proteomes" id="UP000827976">
    <property type="component" value="Chromosome 15"/>
</dbReference>
<keyword evidence="1" id="KW-0560">Oxidoreductase</keyword>